<keyword evidence="2" id="KW-0472">Membrane</keyword>
<organism evidence="3 4">
    <name type="scientific">Symbiochloris irregularis</name>
    <dbReference type="NCBI Taxonomy" id="706552"/>
    <lineage>
        <taxon>Eukaryota</taxon>
        <taxon>Viridiplantae</taxon>
        <taxon>Chlorophyta</taxon>
        <taxon>core chlorophytes</taxon>
        <taxon>Trebouxiophyceae</taxon>
        <taxon>Trebouxiales</taxon>
        <taxon>Trebouxiaceae</taxon>
        <taxon>Symbiochloris</taxon>
    </lineage>
</organism>
<comment type="similarity">
    <text evidence="1">Belongs to the glycosyltransferase 8 family.</text>
</comment>
<comment type="caution">
    <text evidence="3">The sequence shown here is derived from an EMBL/GenBank/DDBJ whole genome shotgun (WGS) entry which is preliminary data.</text>
</comment>
<reference evidence="3 4" key="1">
    <citation type="journal article" date="2024" name="Nat. Commun.">
        <title>Phylogenomics reveals the evolutionary origins of lichenization in chlorophyte algae.</title>
        <authorList>
            <person name="Puginier C."/>
            <person name="Libourel C."/>
            <person name="Otte J."/>
            <person name="Skaloud P."/>
            <person name="Haon M."/>
            <person name="Grisel S."/>
            <person name="Petersen M."/>
            <person name="Berrin J.G."/>
            <person name="Delaux P.M."/>
            <person name="Dal Grande F."/>
            <person name="Keller J."/>
        </authorList>
    </citation>
    <scope>NUCLEOTIDE SEQUENCE [LARGE SCALE GENOMIC DNA]</scope>
    <source>
        <strain evidence="3 4">SAG 2036</strain>
    </source>
</reference>
<dbReference type="AlphaFoldDB" id="A0AAW1NN18"/>
<dbReference type="EMBL" id="JALJOQ010000245">
    <property type="protein sequence ID" value="KAK9787607.1"/>
    <property type="molecule type" value="Genomic_DNA"/>
</dbReference>
<keyword evidence="4" id="KW-1185">Reference proteome</keyword>
<keyword evidence="2" id="KW-1133">Transmembrane helix</keyword>
<evidence type="ECO:0000256" key="2">
    <source>
        <dbReference type="SAM" id="Phobius"/>
    </source>
</evidence>
<dbReference type="Pfam" id="PF01501">
    <property type="entry name" value="Glyco_transf_8"/>
    <property type="match status" value="1"/>
</dbReference>
<dbReference type="InterPro" id="IPR002495">
    <property type="entry name" value="Glyco_trans_8"/>
</dbReference>
<dbReference type="PANTHER" id="PTHR11183">
    <property type="entry name" value="GLYCOGENIN SUBFAMILY MEMBER"/>
    <property type="match status" value="1"/>
</dbReference>
<protein>
    <recommendedName>
        <fullName evidence="1">Hexosyltransferase</fullName>
        <ecNumber evidence="1">2.4.1.-</ecNumber>
    </recommendedName>
</protein>
<name>A0AAW1NN18_9CHLO</name>
<keyword evidence="2" id="KW-0812">Transmembrane</keyword>
<evidence type="ECO:0000313" key="4">
    <source>
        <dbReference type="Proteomes" id="UP001465755"/>
    </source>
</evidence>
<dbReference type="SUPFAM" id="SSF53448">
    <property type="entry name" value="Nucleotide-diphospho-sugar transferases"/>
    <property type="match status" value="1"/>
</dbReference>
<dbReference type="InterPro" id="IPR029044">
    <property type="entry name" value="Nucleotide-diphossugar_trans"/>
</dbReference>
<evidence type="ECO:0000256" key="1">
    <source>
        <dbReference type="RuleBase" id="RU362027"/>
    </source>
</evidence>
<feature type="transmembrane region" description="Helical" evidence="2">
    <location>
        <begin position="26"/>
        <end position="46"/>
    </location>
</feature>
<dbReference type="InterPro" id="IPR050587">
    <property type="entry name" value="GNT1/Glycosyltrans_8"/>
</dbReference>
<dbReference type="Proteomes" id="UP001465755">
    <property type="component" value="Unassembled WGS sequence"/>
</dbReference>
<dbReference type="GO" id="GO:0016757">
    <property type="term" value="F:glycosyltransferase activity"/>
    <property type="evidence" value="ECO:0007669"/>
    <property type="project" value="InterPro"/>
</dbReference>
<proteinExistence type="inferred from homology"/>
<accession>A0AAW1NN18</accession>
<gene>
    <name evidence="3" type="ORF">WJX73_006503</name>
</gene>
<sequence length="335" mass="38080">MDDSKYSLPKFRYSTLTTPNARRKHVWLGIATAGALWTTLIVYWWFHRVSFWHHLPATAHSLRTRFDSKIWWGYSPRDGTDLANTCCHLEGCIRQKGKGSYTALTVLSSDKYLPLVQELACSVNRTNPGLLFTVLTVQGALSEEVVAAARAIANVRFVEDLHFPHHMGDSRYGKNWLKLRAWELTEFDALILLDSDMTVLGDLNHLFELPTHVAAVLDNSIVPNTYSGMGSLQSGFILIRPCLATARHMIRLATSNKLLQFAYTTAEQEFLAWYFRKTAYALPVTYNAQVDTVDPFPTHEVTIGGMPVRALHHTQHKPWKHHIGGRFQPYLCIQK</sequence>
<evidence type="ECO:0000313" key="3">
    <source>
        <dbReference type="EMBL" id="KAK9787607.1"/>
    </source>
</evidence>
<dbReference type="Gene3D" id="3.90.550.10">
    <property type="entry name" value="Spore Coat Polysaccharide Biosynthesis Protein SpsA, Chain A"/>
    <property type="match status" value="1"/>
</dbReference>
<dbReference type="EC" id="2.4.1.-" evidence="1"/>